<evidence type="ECO:0000313" key="1">
    <source>
        <dbReference type="EMBL" id="KDR95133.1"/>
    </source>
</evidence>
<sequence>MIKNKKNILILMLILIIVLLGADKYVQYKNSKKVDTADIVKDRLLEISELSVLKYEYKDIAFYEDSKKLNGFNVPLTQKKLIVVFEGYLKAGVDLENANVSRTGEKGILIKLDGAKVLDNVIYEDKVVIYDEKSGLFNPIRSDDVTNILADEKKRIEKEVLEDGFLKEANLKAEKLIESFVMQMGFSNVEVDID</sequence>
<dbReference type="Proteomes" id="UP000027946">
    <property type="component" value="Unassembled WGS sequence"/>
</dbReference>
<accession>A0A069REF8</accession>
<protein>
    <recommendedName>
        <fullName evidence="3">DUF4230 domain-containing protein</fullName>
    </recommendedName>
</protein>
<evidence type="ECO:0008006" key="3">
    <source>
        <dbReference type="Google" id="ProtNLM"/>
    </source>
</evidence>
<dbReference type="Pfam" id="PF14014">
    <property type="entry name" value="DUF4230"/>
    <property type="match status" value="1"/>
</dbReference>
<dbReference type="AlphaFoldDB" id="A0A069REF8"/>
<reference evidence="1 2" key="1">
    <citation type="submission" date="2014-03" db="EMBL/GenBank/DDBJ databases">
        <title>Genome sequence of Clostridium litorale W6, DSM 5388.</title>
        <authorList>
            <person name="Poehlein A."/>
            <person name="Jagirdar A."/>
            <person name="Khonsari B."/>
            <person name="Chibani C.M."/>
            <person name="Gutierrez Gutierrez D.A."/>
            <person name="Davydova E."/>
            <person name="Alghaithi H.S."/>
            <person name="Nair K.P."/>
            <person name="Dhamotharan K."/>
            <person name="Chandran L."/>
            <person name="G W."/>
            <person name="Daniel R."/>
        </authorList>
    </citation>
    <scope>NUCLEOTIDE SEQUENCE [LARGE SCALE GENOMIC DNA]</scope>
    <source>
        <strain evidence="1 2">W6</strain>
    </source>
</reference>
<proteinExistence type="predicted"/>
<keyword evidence="2" id="KW-1185">Reference proteome</keyword>
<name>A0A069REF8_PEPLI</name>
<dbReference type="InterPro" id="IPR025324">
    <property type="entry name" value="DUF4230"/>
</dbReference>
<comment type="caution">
    <text evidence="1">The sequence shown here is derived from an EMBL/GenBank/DDBJ whole genome shotgun (WGS) entry which is preliminary data.</text>
</comment>
<organism evidence="1 2">
    <name type="scientific">Peptoclostridium litorale DSM 5388</name>
    <dbReference type="NCBI Taxonomy" id="1121324"/>
    <lineage>
        <taxon>Bacteria</taxon>
        <taxon>Bacillati</taxon>
        <taxon>Bacillota</taxon>
        <taxon>Clostridia</taxon>
        <taxon>Peptostreptococcales</taxon>
        <taxon>Peptoclostridiaceae</taxon>
        <taxon>Peptoclostridium</taxon>
    </lineage>
</organism>
<dbReference type="eggNOG" id="ENOG50313N4">
    <property type="taxonomic scope" value="Bacteria"/>
</dbReference>
<dbReference type="STRING" id="1121324.CLIT_11c01620"/>
<gene>
    <name evidence="1" type="ORF">CLIT_11c01620</name>
</gene>
<dbReference type="EMBL" id="JJMM01000011">
    <property type="protein sequence ID" value="KDR95133.1"/>
    <property type="molecule type" value="Genomic_DNA"/>
</dbReference>
<dbReference type="RefSeq" id="WP_052636131.1">
    <property type="nucleotide sequence ID" value="NZ_FSRH01000002.1"/>
</dbReference>
<evidence type="ECO:0000313" key="2">
    <source>
        <dbReference type="Proteomes" id="UP000027946"/>
    </source>
</evidence>
<dbReference type="OrthoDB" id="359931at2"/>